<dbReference type="GO" id="GO:0000978">
    <property type="term" value="F:RNA polymerase II cis-regulatory region sequence-specific DNA binding"/>
    <property type="evidence" value="ECO:0007669"/>
    <property type="project" value="TreeGrafter"/>
</dbReference>
<dbReference type="Proteomes" id="UP000799118">
    <property type="component" value="Unassembled WGS sequence"/>
</dbReference>
<feature type="compositionally biased region" description="Polar residues" evidence="5">
    <location>
        <begin position="200"/>
        <end position="220"/>
    </location>
</feature>
<proteinExistence type="predicted"/>
<dbReference type="SUPFAM" id="SSF57667">
    <property type="entry name" value="beta-beta-alpha zinc fingers"/>
    <property type="match status" value="1"/>
</dbReference>
<evidence type="ECO:0000313" key="8">
    <source>
        <dbReference type="Proteomes" id="UP000799118"/>
    </source>
</evidence>
<feature type="compositionally biased region" description="Low complexity" evidence="5">
    <location>
        <begin position="221"/>
        <end position="230"/>
    </location>
</feature>
<evidence type="ECO:0000313" key="7">
    <source>
        <dbReference type="EMBL" id="KAE9398801.1"/>
    </source>
</evidence>
<feature type="compositionally biased region" description="Polar residues" evidence="5">
    <location>
        <begin position="138"/>
        <end position="147"/>
    </location>
</feature>
<dbReference type="GO" id="GO:0000981">
    <property type="term" value="F:DNA-binding transcription factor activity, RNA polymerase II-specific"/>
    <property type="evidence" value="ECO:0007669"/>
    <property type="project" value="TreeGrafter"/>
</dbReference>
<accession>A0A6A4HMG6</accession>
<dbReference type="InterPro" id="IPR036236">
    <property type="entry name" value="Znf_C2H2_sf"/>
</dbReference>
<keyword evidence="8" id="KW-1185">Reference proteome</keyword>
<keyword evidence="1" id="KW-0479">Metal-binding</keyword>
<organism evidence="7 8">
    <name type="scientific">Gymnopus androsaceus JB14</name>
    <dbReference type="NCBI Taxonomy" id="1447944"/>
    <lineage>
        <taxon>Eukaryota</taxon>
        <taxon>Fungi</taxon>
        <taxon>Dikarya</taxon>
        <taxon>Basidiomycota</taxon>
        <taxon>Agaricomycotina</taxon>
        <taxon>Agaricomycetes</taxon>
        <taxon>Agaricomycetidae</taxon>
        <taxon>Agaricales</taxon>
        <taxon>Marasmiineae</taxon>
        <taxon>Omphalotaceae</taxon>
        <taxon>Gymnopus</taxon>
    </lineage>
</organism>
<dbReference type="PANTHER" id="PTHR23235">
    <property type="entry name" value="KRUEPPEL-LIKE TRANSCRIPTION FACTOR"/>
    <property type="match status" value="1"/>
</dbReference>
<dbReference type="AlphaFoldDB" id="A0A6A4HMG6"/>
<keyword evidence="2 4" id="KW-0863">Zinc-finger</keyword>
<dbReference type="SMART" id="SM00355">
    <property type="entry name" value="ZnF_C2H2"/>
    <property type="match status" value="2"/>
</dbReference>
<dbReference type="EMBL" id="ML769477">
    <property type="protein sequence ID" value="KAE9398801.1"/>
    <property type="molecule type" value="Genomic_DNA"/>
</dbReference>
<evidence type="ECO:0000256" key="5">
    <source>
        <dbReference type="SAM" id="MobiDB-lite"/>
    </source>
</evidence>
<dbReference type="PROSITE" id="PS00028">
    <property type="entry name" value="ZINC_FINGER_C2H2_1"/>
    <property type="match status" value="1"/>
</dbReference>
<dbReference type="InterPro" id="IPR013087">
    <property type="entry name" value="Znf_C2H2_type"/>
</dbReference>
<evidence type="ECO:0000256" key="3">
    <source>
        <dbReference type="ARBA" id="ARBA00022833"/>
    </source>
</evidence>
<feature type="compositionally biased region" description="Low complexity" evidence="5">
    <location>
        <begin position="182"/>
        <end position="192"/>
    </location>
</feature>
<protein>
    <recommendedName>
        <fullName evidence="6">C2H2-type domain-containing protein</fullName>
    </recommendedName>
</protein>
<gene>
    <name evidence="7" type="ORF">BT96DRAFT_716634</name>
</gene>
<feature type="domain" description="C2H2-type" evidence="6">
    <location>
        <begin position="295"/>
        <end position="322"/>
    </location>
</feature>
<dbReference type="OrthoDB" id="3437960at2759"/>
<feature type="region of interest" description="Disordered" evidence="5">
    <location>
        <begin position="118"/>
        <end position="159"/>
    </location>
</feature>
<dbReference type="GO" id="GO:0008270">
    <property type="term" value="F:zinc ion binding"/>
    <property type="evidence" value="ECO:0007669"/>
    <property type="project" value="UniProtKB-KW"/>
</dbReference>
<feature type="region of interest" description="Disordered" evidence="5">
    <location>
        <begin position="74"/>
        <end position="99"/>
    </location>
</feature>
<feature type="region of interest" description="Disordered" evidence="5">
    <location>
        <begin position="182"/>
        <end position="230"/>
    </location>
</feature>
<name>A0A6A4HMG6_9AGAR</name>
<dbReference type="PROSITE" id="PS50157">
    <property type="entry name" value="ZINC_FINGER_C2H2_2"/>
    <property type="match status" value="2"/>
</dbReference>
<reference evidence="7" key="1">
    <citation type="journal article" date="2019" name="Environ. Microbiol.">
        <title>Fungal ecological strategies reflected in gene transcription - a case study of two litter decomposers.</title>
        <authorList>
            <person name="Barbi F."/>
            <person name="Kohler A."/>
            <person name="Barry K."/>
            <person name="Baskaran P."/>
            <person name="Daum C."/>
            <person name="Fauchery L."/>
            <person name="Ihrmark K."/>
            <person name="Kuo A."/>
            <person name="LaButti K."/>
            <person name="Lipzen A."/>
            <person name="Morin E."/>
            <person name="Grigoriev I.V."/>
            <person name="Henrissat B."/>
            <person name="Lindahl B."/>
            <person name="Martin F."/>
        </authorList>
    </citation>
    <scope>NUCLEOTIDE SEQUENCE</scope>
    <source>
        <strain evidence="7">JB14</strain>
    </source>
</reference>
<dbReference type="Gene3D" id="3.30.160.60">
    <property type="entry name" value="Classic Zinc Finger"/>
    <property type="match status" value="2"/>
</dbReference>
<keyword evidence="3" id="KW-0862">Zinc</keyword>
<evidence type="ECO:0000256" key="1">
    <source>
        <dbReference type="ARBA" id="ARBA00022723"/>
    </source>
</evidence>
<feature type="compositionally biased region" description="Polar residues" evidence="5">
    <location>
        <begin position="118"/>
        <end position="130"/>
    </location>
</feature>
<feature type="domain" description="C2H2-type" evidence="6">
    <location>
        <begin position="265"/>
        <end position="294"/>
    </location>
</feature>
<sequence>MSFLTYDQEDDGTEYQFTVEEPIIETTHPSPLSPNLLPHTSPIGGFFANPGLAMRIQDERYHYYGESFAPPSQSLSYTSPTDFAPLTSSEQVRSPNASSGLRLDLEFSERLSFREYDTSSSVPLPHSPTSPWLLHSPVTPSEDSFTPDSELPLHSSGTLHPGFGIDHEHWLGRNRLPLTLRSRSPSVASSSSEGHFPLDQSRSNSVDPQLLSSPAHSSPGSTLYSSQNGSSSSFASSEPIDWHAQVASEKTKMASQKRRKKVAKFFCDVPGCHGSFTAKHNLLNHSNSHQGTRNFECPSCKQKFTTRAVLKRHMKTCRSNMT</sequence>
<evidence type="ECO:0000256" key="4">
    <source>
        <dbReference type="PROSITE-ProRule" id="PRU00042"/>
    </source>
</evidence>
<dbReference type="PANTHER" id="PTHR23235:SF120">
    <property type="entry name" value="KRUPPEL-LIKE FACTOR 15"/>
    <property type="match status" value="1"/>
</dbReference>
<evidence type="ECO:0000259" key="6">
    <source>
        <dbReference type="PROSITE" id="PS50157"/>
    </source>
</evidence>
<dbReference type="Pfam" id="PF00096">
    <property type="entry name" value="zf-C2H2"/>
    <property type="match status" value="1"/>
</dbReference>
<evidence type="ECO:0000256" key="2">
    <source>
        <dbReference type="ARBA" id="ARBA00022771"/>
    </source>
</evidence>